<dbReference type="InterPro" id="IPR028994">
    <property type="entry name" value="Integrin_alpha_N"/>
</dbReference>
<dbReference type="GO" id="GO:0008305">
    <property type="term" value="C:integrin complex"/>
    <property type="evidence" value="ECO:0007669"/>
    <property type="project" value="InterPro"/>
</dbReference>
<organism evidence="6 7">
    <name type="scientific">Roseicella aerolata</name>
    <dbReference type="NCBI Taxonomy" id="2883479"/>
    <lineage>
        <taxon>Bacteria</taxon>
        <taxon>Pseudomonadati</taxon>
        <taxon>Pseudomonadota</taxon>
        <taxon>Alphaproteobacteria</taxon>
        <taxon>Acetobacterales</taxon>
        <taxon>Roseomonadaceae</taxon>
        <taxon>Roseicella</taxon>
    </lineage>
</organism>
<dbReference type="GO" id="GO:0007155">
    <property type="term" value="P:cell adhesion"/>
    <property type="evidence" value="ECO:0007669"/>
    <property type="project" value="InterPro"/>
</dbReference>
<evidence type="ECO:0000313" key="6">
    <source>
        <dbReference type="EMBL" id="MCB4820356.1"/>
    </source>
</evidence>
<dbReference type="PANTHER" id="PTHR23221:SF7">
    <property type="entry name" value="PHOSPHATIDYLINOSITOL-GLYCAN-SPECIFIC PHOSPHOLIPASE D"/>
    <property type="match status" value="1"/>
</dbReference>
<evidence type="ECO:0000313" key="7">
    <source>
        <dbReference type="Proteomes" id="UP001139311"/>
    </source>
</evidence>
<dbReference type="Pfam" id="PF05345">
    <property type="entry name" value="He_PIG"/>
    <property type="match status" value="1"/>
</dbReference>
<keyword evidence="4" id="KW-0325">Glycoprotein</keyword>
<gene>
    <name evidence="6" type="ORF">LHA35_01250</name>
</gene>
<keyword evidence="1" id="KW-0732">Signal</keyword>
<dbReference type="SMART" id="SM00736">
    <property type="entry name" value="CADG"/>
    <property type="match status" value="1"/>
</dbReference>
<name>A0A9X1I8S6_9PROT</name>
<dbReference type="PRINTS" id="PR00313">
    <property type="entry name" value="CABNDNGRPT"/>
</dbReference>
<evidence type="ECO:0000256" key="4">
    <source>
        <dbReference type="ARBA" id="ARBA00023180"/>
    </source>
</evidence>
<accession>A0A9X1I8S6</accession>
<dbReference type="InterPro" id="IPR000413">
    <property type="entry name" value="Integrin_alpha"/>
</dbReference>
<dbReference type="Pfam" id="PF01839">
    <property type="entry name" value="FG-GAP"/>
    <property type="match status" value="7"/>
</dbReference>
<dbReference type="SUPFAM" id="SSF69318">
    <property type="entry name" value="Integrin alpha N-terminal domain"/>
    <property type="match status" value="3"/>
</dbReference>
<protein>
    <submittedName>
        <fullName evidence="6">Ig domain-containing protein</fullName>
    </submittedName>
</protein>
<dbReference type="SMART" id="SM00191">
    <property type="entry name" value="Int_alpha"/>
    <property type="match status" value="7"/>
</dbReference>
<dbReference type="Proteomes" id="UP001139311">
    <property type="component" value="Unassembled WGS sequence"/>
</dbReference>
<dbReference type="PANTHER" id="PTHR23221">
    <property type="entry name" value="GLYCOSYLPHOSPHATIDYLINOSITOL PHOSPHOLIPASE D"/>
    <property type="match status" value="1"/>
</dbReference>
<dbReference type="Gene3D" id="2.60.40.10">
    <property type="entry name" value="Immunoglobulins"/>
    <property type="match status" value="1"/>
</dbReference>
<comment type="caution">
    <text evidence="6">The sequence shown here is derived from an EMBL/GenBank/DDBJ whole genome shotgun (WGS) entry which is preliminary data.</text>
</comment>
<dbReference type="PROSITE" id="PS51470">
    <property type="entry name" value="FG_GAP"/>
    <property type="match status" value="5"/>
</dbReference>
<proteinExistence type="predicted"/>
<dbReference type="RefSeq" id="WP_226603485.1">
    <property type="nucleotide sequence ID" value="NZ_JAJAQI010000001.1"/>
</dbReference>
<feature type="domain" description="Dystroglycan-type cadherin-like" evidence="5">
    <location>
        <begin position="252"/>
        <end position="349"/>
    </location>
</feature>
<dbReference type="InterPro" id="IPR013517">
    <property type="entry name" value="FG-GAP"/>
</dbReference>
<keyword evidence="3" id="KW-0378">Hydrolase</keyword>
<dbReference type="Gene3D" id="2.60.40.3440">
    <property type="match status" value="1"/>
</dbReference>
<dbReference type="InterPro" id="IPR015919">
    <property type="entry name" value="Cadherin-like_sf"/>
</dbReference>
<dbReference type="SUPFAM" id="SSF49313">
    <property type="entry name" value="Cadherin-like"/>
    <property type="match status" value="1"/>
</dbReference>
<dbReference type="PRINTS" id="PR01185">
    <property type="entry name" value="INTEGRINA"/>
</dbReference>
<keyword evidence="7" id="KW-1185">Reference proteome</keyword>
<dbReference type="AlphaFoldDB" id="A0A9X1I8S6"/>
<dbReference type="InterPro" id="IPR006644">
    <property type="entry name" value="Cadg"/>
</dbReference>
<dbReference type="GO" id="GO:0005509">
    <property type="term" value="F:calcium ion binding"/>
    <property type="evidence" value="ECO:0007669"/>
    <property type="project" value="InterPro"/>
</dbReference>
<dbReference type="Pfam" id="PF17963">
    <property type="entry name" value="Big_9"/>
    <property type="match status" value="1"/>
</dbReference>
<sequence>MQTVYAGTAGADSFDASTGRATDITVFRNLGANDTAIGGAGADRFSSTGTGASMSGGGGNDQFFIALSNTPGGARDSIDGGAGRDELIIAASSYQMTAAVQAELGRLAGFLAGAGDPDARFISDILRLDMTGVEVARVRLDGVLKTLAELLPGPTAAADSFQAEEDSPITVGAAQGLLANDSGSGALAVTAGTLATALGGSVTIATDGSFTYSPAANANGTDSFSYTVTDALGRTTTGTATIEVAAVNDAPVLAAALADQSVTAGDAFSFTIPAGSFTDPDAGTTLTYSARSADGSALPAWLSFDAATGAFSGTPATAGTFSVTVTASDGSLSASDSFDIVVAQGSLSVSLSSLTADQGFKIIGEAAGDNAGISVSDAGDVNGDGYADLLIGAYGNAAAGYYAGAAYVVFGSAAGATVDLAQVAAGTGGFKIIAETSVNVAGYAVSAAGDVNGDGLADLLVSAHGHDPYYRPDVGAAYVVFGKTDGSAVRLSDVAAGIGGFKIVGEGDWDRAGFALSAAGDLNGDGYADLLVSAVTHDVASQTWIDEYWVPYLYYDDYTREYYDLGYYDGGYYYTTDYAPDAGAAYVVWGKADGGQVWLSNVADGYGGFKITGEAADDNAGYAVANIGDLNNDGITDLLIGAPYNDGNGDNAGAAYVVFGKANGMGVTLADIAAGTGGFKIIGEAAGDTAGITVTGAGDVNGDGIADLLVGANYNDAAGDNAGAAYVVFGKADTATVNLADVAAGIGGFKIVGEAAGDEAGRAVAAAGDVNGDGYADLLVGAPYNDAEGILDAGAVYLVFGKASGTAVDLADIARGIGGFKINGASYRDETGFSVSAAGDVNGDSYADLLIGANFDDTKGTDAGAAYVLYGRADWIG</sequence>
<dbReference type="Gene3D" id="2.130.10.130">
    <property type="entry name" value="Integrin alpha, N-terminal"/>
    <property type="match status" value="4"/>
</dbReference>
<dbReference type="InterPro" id="IPR013783">
    <property type="entry name" value="Ig-like_fold"/>
</dbReference>
<dbReference type="GO" id="GO:0016787">
    <property type="term" value="F:hydrolase activity"/>
    <property type="evidence" value="ECO:0007669"/>
    <property type="project" value="UniProtKB-KW"/>
</dbReference>
<reference evidence="6" key="1">
    <citation type="submission" date="2021-10" db="EMBL/GenBank/DDBJ databases">
        <title>Roseicella aerolatum sp. nov., isolated from aerosols of e-waste dismantling site.</title>
        <authorList>
            <person name="Qin T."/>
        </authorList>
    </citation>
    <scope>NUCLEOTIDE SEQUENCE</scope>
    <source>
        <strain evidence="6">GB24</strain>
    </source>
</reference>
<dbReference type="InterPro" id="IPR013519">
    <property type="entry name" value="Int_alpha_beta-p"/>
</dbReference>
<evidence type="ECO:0000256" key="2">
    <source>
        <dbReference type="ARBA" id="ARBA00022737"/>
    </source>
</evidence>
<keyword evidence="2" id="KW-0677">Repeat</keyword>
<dbReference type="EMBL" id="JAJAQI010000001">
    <property type="protein sequence ID" value="MCB4820356.1"/>
    <property type="molecule type" value="Genomic_DNA"/>
</dbReference>
<evidence type="ECO:0000256" key="1">
    <source>
        <dbReference type="ARBA" id="ARBA00022729"/>
    </source>
</evidence>
<evidence type="ECO:0000256" key="3">
    <source>
        <dbReference type="ARBA" id="ARBA00022801"/>
    </source>
</evidence>
<evidence type="ECO:0000259" key="5">
    <source>
        <dbReference type="SMART" id="SM00736"/>
    </source>
</evidence>